<protein>
    <submittedName>
        <fullName evidence="4">D-alanyl-D-alanine carboxypeptidase family protein</fullName>
    </submittedName>
</protein>
<dbReference type="Pfam" id="PF02557">
    <property type="entry name" value="VanY"/>
    <property type="match status" value="1"/>
</dbReference>
<dbReference type="GO" id="GO:0004180">
    <property type="term" value="F:carboxypeptidase activity"/>
    <property type="evidence" value="ECO:0007669"/>
    <property type="project" value="UniProtKB-KW"/>
</dbReference>
<sequence length="286" mass="31814">MVAEDIPEAIRDPHETEPATASQSQRKNLFWKLLGLGIVAFGLTLVLNYQFGILLRQTPTSSPTPTASDNPTVVSTEPSSSASDFPGEDQAPTPEVTSREDPSEDLLGHLPYEEASLDQLKSITGDSSIKLRPAAAQAYLTMVDAARRQNIRLVAISGFRDIQDQEYLFFEVKAQRGQNASTRAEVSAPPGYSEHHTGYAIDIGDGNYPDTHLEVTFEETKAFKWLSENAAFYSFELSFPQDNPQGVSYEPWHWRYVGDRHSLETFYKAKSKLENSPDTPKAEIEP</sequence>
<evidence type="ECO:0000313" key="4">
    <source>
        <dbReference type="EMBL" id="ERT07804.1"/>
    </source>
</evidence>
<dbReference type="Gene3D" id="3.30.1380.10">
    <property type="match status" value="1"/>
</dbReference>
<dbReference type="InterPro" id="IPR052179">
    <property type="entry name" value="DD-CPase-like"/>
</dbReference>
<comment type="caution">
    <text evidence="4">The sequence shown here is derived from an EMBL/GenBank/DDBJ whole genome shotgun (WGS) entry which is preliminary data.</text>
</comment>
<keyword evidence="4" id="KW-0121">Carboxypeptidase</keyword>
<dbReference type="GO" id="GO:0006508">
    <property type="term" value="P:proteolysis"/>
    <property type="evidence" value="ECO:0007669"/>
    <property type="project" value="InterPro"/>
</dbReference>
<accession>U7QIK1</accession>
<keyword evidence="2" id="KW-0812">Transmembrane</keyword>
<feature type="compositionally biased region" description="Basic and acidic residues" evidence="1">
    <location>
        <begin position="8"/>
        <end position="17"/>
    </location>
</feature>
<keyword evidence="4" id="KW-0378">Hydrolase</keyword>
<name>U7QIK1_9CYAN</name>
<reference evidence="4 5" key="1">
    <citation type="journal article" date="2013" name="Front. Microbiol.">
        <title>Comparative genomic analyses of the cyanobacterium, Lyngbya aestuarii BL J, a powerful hydrogen producer.</title>
        <authorList>
            <person name="Kothari A."/>
            <person name="Vaughn M."/>
            <person name="Garcia-Pichel F."/>
        </authorList>
    </citation>
    <scope>NUCLEOTIDE SEQUENCE [LARGE SCALE GENOMIC DNA]</scope>
    <source>
        <strain evidence="4 5">BL J</strain>
    </source>
</reference>
<proteinExistence type="predicted"/>
<dbReference type="InterPro" id="IPR058193">
    <property type="entry name" value="VanY/YodJ_core_dom"/>
</dbReference>
<dbReference type="PANTHER" id="PTHR34385:SF1">
    <property type="entry name" value="PEPTIDOGLYCAN L-ALANYL-D-GLUTAMATE ENDOPEPTIDASE CWLK"/>
    <property type="match status" value="1"/>
</dbReference>
<gene>
    <name evidence="4" type="ORF">M595_2154</name>
</gene>
<dbReference type="PATRIC" id="fig|1348334.3.peg.2089"/>
<organism evidence="4 5">
    <name type="scientific">Lyngbya aestuarii BL J</name>
    <dbReference type="NCBI Taxonomy" id="1348334"/>
    <lineage>
        <taxon>Bacteria</taxon>
        <taxon>Bacillati</taxon>
        <taxon>Cyanobacteriota</taxon>
        <taxon>Cyanophyceae</taxon>
        <taxon>Oscillatoriophycideae</taxon>
        <taxon>Oscillatoriales</taxon>
        <taxon>Microcoleaceae</taxon>
        <taxon>Lyngbya</taxon>
    </lineage>
</organism>
<dbReference type="InterPro" id="IPR009045">
    <property type="entry name" value="Zn_M74/Hedgehog-like"/>
</dbReference>
<feature type="compositionally biased region" description="Polar residues" evidence="1">
    <location>
        <begin position="73"/>
        <end position="83"/>
    </location>
</feature>
<keyword evidence="4" id="KW-0645">Protease</keyword>
<keyword evidence="5" id="KW-1185">Reference proteome</keyword>
<feature type="domain" description="D-alanyl-D-alanine carboxypeptidase-like core" evidence="3">
    <location>
        <begin position="129"/>
        <end position="259"/>
    </location>
</feature>
<dbReference type="PANTHER" id="PTHR34385">
    <property type="entry name" value="D-ALANYL-D-ALANINE CARBOXYPEPTIDASE"/>
    <property type="match status" value="1"/>
</dbReference>
<dbReference type="EMBL" id="AUZM01000017">
    <property type="protein sequence ID" value="ERT07804.1"/>
    <property type="molecule type" value="Genomic_DNA"/>
</dbReference>
<dbReference type="OrthoDB" id="9792074at2"/>
<feature type="region of interest" description="Disordered" evidence="1">
    <location>
        <begin position="1"/>
        <end position="24"/>
    </location>
</feature>
<keyword evidence="2" id="KW-0472">Membrane</keyword>
<dbReference type="InterPro" id="IPR003709">
    <property type="entry name" value="VanY-like_core_dom"/>
</dbReference>
<dbReference type="AlphaFoldDB" id="U7QIK1"/>
<evidence type="ECO:0000256" key="2">
    <source>
        <dbReference type="SAM" id="Phobius"/>
    </source>
</evidence>
<feature type="compositionally biased region" description="Low complexity" evidence="1">
    <location>
        <begin position="59"/>
        <end position="72"/>
    </location>
</feature>
<feature type="region of interest" description="Disordered" evidence="1">
    <location>
        <begin position="59"/>
        <end position="106"/>
    </location>
</feature>
<dbReference type="CDD" id="cd14852">
    <property type="entry name" value="LD-carboxypeptidase"/>
    <property type="match status" value="1"/>
</dbReference>
<evidence type="ECO:0000313" key="5">
    <source>
        <dbReference type="Proteomes" id="UP000017127"/>
    </source>
</evidence>
<dbReference type="SUPFAM" id="SSF55166">
    <property type="entry name" value="Hedgehog/DD-peptidase"/>
    <property type="match status" value="1"/>
</dbReference>
<keyword evidence="2" id="KW-1133">Transmembrane helix</keyword>
<dbReference type="Proteomes" id="UP000017127">
    <property type="component" value="Unassembled WGS sequence"/>
</dbReference>
<feature type="transmembrane region" description="Helical" evidence="2">
    <location>
        <begin position="29"/>
        <end position="51"/>
    </location>
</feature>
<evidence type="ECO:0000256" key="1">
    <source>
        <dbReference type="SAM" id="MobiDB-lite"/>
    </source>
</evidence>
<evidence type="ECO:0000259" key="3">
    <source>
        <dbReference type="Pfam" id="PF02557"/>
    </source>
</evidence>